<dbReference type="PROSITE" id="PS50987">
    <property type="entry name" value="HTH_ARSR_2"/>
    <property type="match status" value="1"/>
</dbReference>
<evidence type="ECO:0000313" key="6">
    <source>
        <dbReference type="EMBL" id="MFD2181692.1"/>
    </source>
</evidence>
<evidence type="ECO:0000256" key="3">
    <source>
        <dbReference type="ARBA" id="ARBA00023125"/>
    </source>
</evidence>
<dbReference type="Pfam" id="PF01022">
    <property type="entry name" value="HTH_5"/>
    <property type="match status" value="1"/>
</dbReference>
<comment type="caution">
    <text evidence="6">The sequence shown here is derived from an EMBL/GenBank/DDBJ whole genome shotgun (WGS) entry which is preliminary data.</text>
</comment>
<evidence type="ECO:0000259" key="5">
    <source>
        <dbReference type="PROSITE" id="PS50987"/>
    </source>
</evidence>
<name>A0ABW5AH03_9BRAD</name>
<dbReference type="InterPro" id="IPR036388">
    <property type="entry name" value="WH-like_DNA-bd_sf"/>
</dbReference>
<dbReference type="SUPFAM" id="SSF46785">
    <property type="entry name" value="Winged helix' DNA-binding domain"/>
    <property type="match status" value="1"/>
</dbReference>
<keyword evidence="3" id="KW-0238">DNA-binding</keyword>
<dbReference type="InterPro" id="IPR036390">
    <property type="entry name" value="WH_DNA-bd_sf"/>
</dbReference>
<keyword evidence="7" id="KW-1185">Reference proteome</keyword>
<accession>A0ABW5AH03</accession>
<proteinExistence type="predicted"/>
<sequence length="119" mass="13128">MTSLREAPLRVRPTRAGERSRLEDRARVLKALGNATRLRIVEDLADGERCVCRIVAATSVSFSSVSKHLAILEEAGIVEGDKRGLQVFYRLRAPCVLRFMTCIEAVVAGRSRATSSSIR</sequence>
<dbReference type="SMART" id="SM00418">
    <property type="entry name" value="HTH_ARSR"/>
    <property type="match status" value="1"/>
</dbReference>
<evidence type="ECO:0000256" key="4">
    <source>
        <dbReference type="ARBA" id="ARBA00023163"/>
    </source>
</evidence>
<dbReference type="EMBL" id="JBHUIW010000004">
    <property type="protein sequence ID" value="MFD2181692.1"/>
    <property type="molecule type" value="Genomic_DNA"/>
</dbReference>
<dbReference type="PANTHER" id="PTHR33154:SF18">
    <property type="entry name" value="ARSENICAL RESISTANCE OPERON REPRESSOR"/>
    <property type="match status" value="1"/>
</dbReference>
<dbReference type="CDD" id="cd00090">
    <property type="entry name" value="HTH_ARSR"/>
    <property type="match status" value="1"/>
</dbReference>
<gene>
    <name evidence="6" type="ORF">ACFSOX_05965</name>
</gene>
<dbReference type="PRINTS" id="PR00778">
    <property type="entry name" value="HTHARSR"/>
</dbReference>
<dbReference type="InterPro" id="IPR011991">
    <property type="entry name" value="ArsR-like_HTH"/>
</dbReference>
<organism evidence="6 7">
    <name type="scientific">Rhodoplanes azumiensis</name>
    <dbReference type="NCBI Taxonomy" id="1897628"/>
    <lineage>
        <taxon>Bacteria</taxon>
        <taxon>Pseudomonadati</taxon>
        <taxon>Pseudomonadota</taxon>
        <taxon>Alphaproteobacteria</taxon>
        <taxon>Hyphomicrobiales</taxon>
        <taxon>Nitrobacteraceae</taxon>
        <taxon>Rhodoplanes</taxon>
    </lineage>
</organism>
<reference evidence="7" key="1">
    <citation type="journal article" date="2019" name="Int. J. Syst. Evol. Microbiol.">
        <title>The Global Catalogue of Microorganisms (GCM) 10K type strain sequencing project: providing services to taxonomists for standard genome sequencing and annotation.</title>
        <authorList>
            <consortium name="The Broad Institute Genomics Platform"/>
            <consortium name="The Broad Institute Genome Sequencing Center for Infectious Disease"/>
            <person name="Wu L."/>
            <person name="Ma J."/>
        </authorList>
    </citation>
    <scope>NUCLEOTIDE SEQUENCE [LARGE SCALE GENOMIC DNA]</scope>
    <source>
        <strain evidence="7">CGMCC 1.6774</strain>
    </source>
</reference>
<keyword evidence="4" id="KW-0804">Transcription</keyword>
<evidence type="ECO:0000256" key="2">
    <source>
        <dbReference type="ARBA" id="ARBA00023015"/>
    </source>
</evidence>
<keyword evidence="1" id="KW-0059">Arsenical resistance</keyword>
<dbReference type="InterPro" id="IPR001845">
    <property type="entry name" value="HTH_ArsR_DNA-bd_dom"/>
</dbReference>
<dbReference type="InterPro" id="IPR051081">
    <property type="entry name" value="HTH_MetalResp_TranReg"/>
</dbReference>
<protein>
    <submittedName>
        <fullName evidence="6">ArsR/SmtB family transcription factor</fullName>
    </submittedName>
</protein>
<dbReference type="NCBIfam" id="NF033788">
    <property type="entry name" value="HTH_metalloreg"/>
    <property type="match status" value="1"/>
</dbReference>
<dbReference type="Gene3D" id="1.10.10.10">
    <property type="entry name" value="Winged helix-like DNA-binding domain superfamily/Winged helix DNA-binding domain"/>
    <property type="match status" value="1"/>
</dbReference>
<keyword evidence="2" id="KW-0805">Transcription regulation</keyword>
<evidence type="ECO:0000313" key="7">
    <source>
        <dbReference type="Proteomes" id="UP001597314"/>
    </source>
</evidence>
<feature type="domain" description="HTH arsR-type" evidence="5">
    <location>
        <begin position="17"/>
        <end position="111"/>
    </location>
</feature>
<dbReference type="PANTHER" id="PTHR33154">
    <property type="entry name" value="TRANSCRIPTIONAL REGULATOR, ARSR FAMILY"/>
    <property type="match status" value="1"/>
</dbReference>
<evidence type="ECO:0000256" key="1">
    <source>
        <dbReference type="ARBA" id="ARBA00022849"/>
    </source>
</evidence>
<dbReference type="Proteomes" id="UP001597314">
    <property type="component" value="Unassembled WGS sequence"/>
</dbReference>